<name>A0AAU1ZVY7_9ACTN</name>
<evidence type="ECO:0000313" key="3">
    <source>
        <dbReference type="EMBL" id="WTT16603.1"/>
    </source>
</evidence>
<accession>A0AAU1ZVY7</accession>
<protein>
    <submittedName>
        <fullName evidence="3">YciI family protein</fullName>
    </submittedName>
</protein>
<dbReference type="PANTHER" id="PTHR35174">
    <property type="entry name" value="BLL7171 PROTEIN-RELATED"/>
    <property type="match status" value="1"/>
</dbReference>
<gene>
    <name evidence="3" type="ORF">OHA22_14255</name>
</gene>
<organism evidence="3">
    <name type="scientific">Streptomyces sp. NBC_00093</name>
    <dbReference type="NCBI Taxonomy" id="2975649"/>
    <lineage>
        <taxon>Bacteria</taxon>
        <taxon>Bacillati</taxon>
        <taxon>Actinomycetota</taxon>
        <taxon>Actinomycetes</taxon>
        <taxon>Kitasatosporales</taxon>
        <taxon>Streptomycetaceae</taxon>
        <taxon>Streptomyces</taxon>
    </lineage>
</organism>
<comment type="similarity">
    <text evidence="1">Belongs to the YciI family.</text>
</comment>
<dbReference type="InterPro" id="IPR011008">
    <property type="entry name" value="Dimeric_a/b-barrel"/>
</dbReference>
<feature type="domain" description="YCII-related" evidence="2">
    <location>
        <begin position="1"/>
        <end position="110"/>
    </location>
</feature>
<dbReference type="AlphaFoldDB" id="A0AAU1ZVY7"/>
<reference evidence="3" key="1">
    <citation type="submission" date="2022-10" db="EMBL/GenBank/DDBJ databases">
        <title>The complete genomes of actinobacterial strains from the NBC collection.</title>
        <authorList>
            <person name="Joergensen T.S."/>
            <person name="Alvarez Arevalo M."/>
            <person name="Sterndorff E.B."/>
            <person name="Faurdal D."/>
            <person name="Vuksanovic O."/>
            <person name="Mourched A.-S."/>
            <person name="Charusanti P."/>
            <person name="Shaw S."/>
            <person name="Blin K."/>
            <person name="Weber T."/>
        </authorList>
    </citation>
    <scope>NUCLEOTIDE SEQUENCE</scope>
    <source>
        <strain evidence="3">NBC_00093</strain>
    </source>
</reference>
<evidence type="ECO:0000259" key="2">
    <source>
        <dbReference type="Pfam" id="PF03795"/>
    </source>
</evidence>
<dbReference type="InterPro" id="IPR005545">
    <property type="entry name" value="YCII"/>
</dbReference>
<evidence type="ECO:0000256" key="1">
    <source>
        <dbReference type="ARBA" id="ARBA00007689"/>
    </source>
</evidence>
<dbReference type="Pfam" id="PF03795">
    <property type="entry name" value="YCII"/>
    <property type="match status" value="1"/>
</dbReference>
<sequence length="137" mass="14874">MKYLVMVRGTQADYDAQNGKASDEGPTWTDDDIQAMYAYMGAINADLARTGEFLDGNGLAEPARIRHVTAGKDGGTVITDDPYGASEELMAGYWLLECASLERVTEIAARVTRCPVPDGVPEHPVEIRPVLDDPSEQ</sequence>
<dbReference type="EMBL" id="CP108222">
    <property type="protein sequence ID" value="WTT16603.1"/>
    <property type="molecule type" value="Genomic_DNA"/>
</dbReference>
<dbReference type="Gene3D" id="3.30.70.1060">
    <property type="entry name" value="Dimeric alpha+beta barrel"/>
    <property type="match status" value="1"/>
</dbReference>
<proteinExistence type="inferred from homology"/>
<dbReference type="SUPFAM" id="SSF54909">
    <property type="entry name" value="Dimeric alpha+beta barrel"/>
    <property type="match status" value="1"/>
</dbReference>
<dbReference type="PANTHER" id="PTHR35174:SF3">
    <property type="entry name" value="BLL7171 PROTEIN"/>
    <property type="match status" value="1"/>
</dbReference>